<protein>
    <submittedName>
        <fullName evidence="1">Uncharacterized protein</fullName>
    </submittedName>
</protein>
<comment type="caution">
    <text evidence="1">The sequence shown here is derived from an EMBL/GenBank/DDBJ whole genome shotgun (WGS) entry which is preliminary data.</text>
</comment>
<accession>A0A9J6QM49</accession>
<name>A0A9J6QM49_9ENTR</name>
<evidence type="ECO:0000313" key="1">
    <source>
        <dbReference type="EMBL" id="MCU6671395.1"/>
    </source>
</evidence>
<reference evidence="1" key="1">
    <citation type="submission" date="2022-05" db="EMBL/GenBank/DDBJ databases">
        <title>Description of a novel species of Leclercia; Leclercia tamurae and the Proposal for a Novel Genus Silvania gen. nov. Containing Two Novel Species Silvania hatchlandensis sp. nov. and Silvania confinis sp. nov. Isolated from the Rhizosphere of Oak.</title>
        <authorList>
            <person name="Maddock D.W."/>
            <person name="Brady C.L."/>
            <person name="Denman S."/>
            <person name="Arnold D."/>
        </authorList>
    </citation>
    <scope>NUCLEOTIDE SEQUENCE</scope>
    <source>
        <strain evidence="1">H4N4</strain>
    </source>
</reference>
<gene>
    <name evidence="1" type="ORF">M8013_21995</name>
</gene>
<sequence>MPKFYYFQEQPVGDIGPNAYNQIADAITFDANLDSSFNLHTPIASLSPTVALTVGDSSFTVDLTPNRFKSAPNYADARPVNNPGQAIRVVYDYAASTASKLTFRVYGVTTAATFRFGITTA</sequence>
<dbReference type="Proteomes" id="UP001061282">
    <property type="component" value="Unassembled WGS sequence"/>
</dbReference>
<dbReference type="EMBL" id="JAMGZJ010000078">
    <property type="protein sequence ID" value="MCU6671395.1"/>
    <property type="molecule type" value="Genomic_DNA"/>
</dbReference>
<proteinExistence type="predicted"/>
<dbReference type="AlphaFoldDB" id="A0A9J6QM49"/>
<evidence type="ECO:0000313" key="2">
    <source>
        <dbReference type="Proteomes" id="UP001061282"/>
    </source>
</evidence>
<dbReference type="RefSeq" id="WP_271269873.1">
    <property type="nucleotide sequence ID" value="NZ_JAMGZJ010000078.1"/>
</dbReference>
<keyword evidence="2" id="KW-1185">Reference proteome</keyword>
<organism evidence="1 2">
    <name type="scientific">Silvania confinis</name>
    <dbReference type="NCBI Taxonomy" id="2926470"/>
    <lineage>
        <taxon>Bacteria</taxon>
        <taxon>Pseudomonadati</taxon>
        <taxon>Pseudomonadota</taxon>
        <taxon>Gammaproteobacteria</taxon>
        <taxon>Enterobacterales</taxon>
        <taxon>Enterobacteriaceae</taxon>
        <taxon>Silvania</taxon>
    </lineage>
</organism>